<evidence type="ECO:0000313" key="3">
    <source>
        <dbReference type="EMBL" id="PAU79675.1"/>
    </source>
</evidence>
<keyword evidence="4" id="KW-1185">Reference proteome</keyword>
<proteinExistence type="predicted"/>
<comment type="caution">
    <text evidence="3">The sequence shown here is derived from an EMBL/GenBank/DDBJ whole genome shotgun (WGS) entry which is preliminary data.</text>
</comment>
<organism evidence="3 4">
    <name type="scientific">Halovibrio salipaludis</name>
    <dbReference type="NCBI Taxonomy" id="2032626"/>
    <lineage>
        <taxon>Bacteria</taxon>
        <taxon>Pseudomonadati</taxon>
        <taxon>Pseudomonadota</taxon>
        <taxon>Gammaproteobacteria</taxon>
        <taxon>Oceanospirillales</taxon>
        <taxon>Halomonadaceae</taxon>
        <taxon>Halovibrio</taxon>
    </lineage>
</organism>
<dbReference type="Proteomes" id="UP000218896">
    <property type="component" value="Unassembled WGS sequence"/>
</dbReference>
<dbReference type="EMBL" id="NSKD01000006">
    <property type="protein sequence ID" value="PAU79675.1"/>
    <property type="molecule type" value="Genomic_DNA"/>
</dbReference>
<accession>A0A2A2F503</accession>
<feature type="transmembrane region" description="Helical" evidence="1">
    <location>
        <begin position="237"/>
        <end position="261"/>
    </location>
</feature>
<feature type="domain" description="YdbS-like PH" evidence="2">
    <location>
        <begin position="264"/>
        <end position="309"/>
    </location>
</feature>
<keyword evidence="1" id="KW-1133">Transmembrane helix</keyword>
<dbReference type="InterPro" id="IPR014529">
    <property type="entry name" value="UCP026631"/>
</dbReference>
<dbReference type="PIRSF" id="PIRSF026631">
    <property type="entry name" value="UCP026631"/>
    <property type="match status" value="1"/>
</dbReference>
<feature type="domain" description="YdbS-like PH" evidence="2">
    <location>
        <begin position="411"/>
        <end position="487"/>
    </location>
</feature>
<dbReference type="RefSeq" id="WP_095618132.1">
    <property type="nucleotide sequence ID" value="NZ_NSKD01000006.1"/>
</dbReference>
<dbReference type="InterPro" id="IPR005182">
    <property type="entry name" value="YdbS-like_PH"/>
</dbReference>
<name>A0A2A2F503_9GAMM</name>
<gene>
    <name evidence="3" type="ORF">CK501_12780</name>
</gene>
<reference evidence="3 4" key="1">
    <citation type="submission" date="2017-08" db="EMBL/GenBank/DDBJ databases">
        <title>Halovibrio sewagensis sp. nov., isolated from wastewater of high salinity.</title>
        <authorList>
            <person name="Dong X."/>
            <person name="Zhang G."/>
        </authorList>
    </citation>
    <scope>NUCLEOTIDE SEQUENCE [LARGE SCALE GENOMIC DNA]</scope>
    <source>
        <strain evidence="3 4">YL5-2</strain>
    </source>
</reference>
<dbReference type="PANTHER" id="PTHR34473">
    <property type="entry name" value="UPF0699 TRANSMEMBRANE PROTEIN YDBS"/>
    <property type="match status" value="1"/>
</dbReference>
<dbReference type="OrthoDB" id="155986at2"/>
<dbReference type="PANTHER" id="PTHR34473:SF2">
    <property type="entry name" value="UPF0699 TRANSMEMBRANE PROTEIN YDBT"/>
    <property type="match status" value="1"/>
</dbReference>
<evidence type="ECO:0000256" key="1">
    <source>
        <dbReference type="SAM" id="Phobius"/>
    </source>
</evidence>
<evidence type="ECO:0000259" key="2">
    <source>
        <dbReference type="Pfam" id="PF03703"/>
    </source>
</evidence>
<keyword evidence="1" id="KW-0812">Transmembrane</keyword>
<sequence>MTYSSDWHRVSPLAIIHHGLNFLRQLVGSNPGPLLGLVAGTVAFARESPLMIATTALTLVLLGVVMAVMGWLRFLYRVHDGAIQVQQGVFIRHKLTLAFERIQNVRLERPVYLRPFGLARLTIESAGSASEEVHLPGIPLAEAEGLRDRALNETPSRQAPEAEAAGADSPTTQELLRRRPSDLIIYGISSPAILWGGAIAASLLGALTRNMGDARNQQAEQAMNTLLEAMPGWLPDFLVLPLAILLLLLLMALASMTMALLRYQGYQLFREGERYRVTSGLVTRREQGIRHQRIQHLHLAQSFVARLFRRHHLSCHPIGPSLPDQPDGGGGVLMAPSLTPDEQARVIETLYPDLDWHSLRFQQVSARFMLPRFAFWGLLAVITAGWVTVSDVPAWTLALFLPVPPLILLNWRRQGWCLQGERLILRGGLIGCHYTLFDAYRVQTLRLFQNPLQRRAGLANLGIRLGSGGFRIPFIPWETGTRLMDHLLWQVETSRAPWL</sequence>
<feature type="transmembrane region" description="Helical" evidence="1">
    <location>
        <begin position="369"/>
        <end position="388"/>
    </location>
</feature>
<feature type="transmembrane region" description="Helical" evidence="1">
    <location>
        <begin position="394"/>
        <end position="411"/>
    </location>
</feature>
<evidence type="ECO:0000313" key="4">
    <source>
        <dbReference type="Proteomes" id="UP000218896"/>
    </source>
</evidence>
<protein>
    <recommendedName>
        <fullName evidence="2">YdbS-like PH domain-containing protein</fullName>
    </recommendedName>
</protein>
<dbReference type="AlphaFoldDB" id="A0A2A2F503"/>
<keyword evidence="1" id="KW-0472">Membrane</keyword>
<feature type="domain" description="YdbS-like PH" evidence="2">
    <location>
        <begin position="71"/>
        <end position="148"/>
    </location>
</feature>
<feature type="transmembrane region" description="Helical" evidence="1">
    <location>
        <begin position="50"/>
        <end position="72"/>
    </location>
</feature>
<dbReference type="Pfam" id="PF03703">
    <property type="entry name" value="bPH_2"/>
    <property type="match status" value="3"/>
</dbReference>
<feature type="transmembrane region" description="Helical" evidence="1">
    <location>
        <begin position="183"/>
        <end position="207"/>
    </location>
</feature>